<evidence type="ECO:0000313" key="1">
    <source>
        <dbReference type="EMBL" id="QOX64805.1"/>
    </source>
</evidence>
<gene>
    <name evidence="1" type="primary">yidD</name>
    <name evidence="1" type="ORF">FRZ06_16355</name>
</gene>
<dbReference type="EMBL" id="CP042469">
    <property type="protein sequence ID" value="QOX64805.1"/>
    <property type="molecule type" value="Genomic_DNA"/>
</dbReference>
<proteinExistence type="predicted"/>
<name>A0ACD1AE75_9FIRM</name>
<protein>
    <submittedName>
        <fullName evidence="1">Membrane protein insertion efficiency factor YidD</fullName>
    </submittedName>
</protein>
<evidence type="ECO:0000313" key="2">
    <source>
        <dbReference type="Proteomes" id="UP000594014"/>
    </source>
</evidence>
<reference evidence="1" key="1">
    <citation type="submission" date="2019-08" db="EMBL/GenBank/DDBJ databases">
        <title>Genome sequence of Clostridiales bacterium MT110.</title>
        <authorList>
            <person name="Cao J."/>
        </authorList>
    </citation>
    <scope>NUCLEOTIDE SEQUENCE</scope>
    <source>
        <strain evidence="1">MT110</strain>
    </source>
</reference>
<keyword evidence="2" id="KW-1185">Reference proteome</keyword>
<sequence length="69" mass="7971">MKWMIMLLIRGYQKLISPLFPASCRFYPTCSQYFLQAVEKYGAVKGSFLGVKRILKCHPFHPGGYDPLK</sequence>
<accession>A0ACD1AE75</accession>
<organism evidence="1 2">
    <name type="scientific">Anoxybacterium hadale</name>
    <dbReference type="NCBI Taxonomy" id="3408580"/>
    <lineage>
        <taxon>Bacteria</taxon>
        <taxon>Bacillati</taxon>
        <taxon>Bacillota</taxon>
        <taxon>Clostridia</taxon>
        <taxon>Peptostreptococcales</taxon>
        <taxon>Anaerovoracaceae</taxon>
        <taxon>Anoxybacterium</taxon>
    </lineage>
</organism>
<dbReference type="Proteomes" id="UP000594014">
    <property type="component" value="Chromosome"/>
</dbReference>